<feature type="domain" description="AMP-dependent synthetase/ligase" evidence="1">
    <location>
        <begin position="24"/>
        <end position="362"/>
    </location>
</feature>
<dbReference type="InterPro" id="IPR020845">
    <property type="entry name" value="AMP-binding_CS"/>
</dbReference>
<protein>
    <submittedName>
        <fullName evidence="3">Long-chain-fatty-acid--CoA ligase</fullName>
    </submittedName>
</protein>
<dbReference type="PROSITE" id="PS00455">
    <property type="entry name" value="AMP_BINDING"/>
    <property type="match status" value="1"/>
</dbReference>
<keyword evidence="3" id="KW-0436">Ligase</keyword>
<dbReference type="Gene3D" id="3.40.50.12780">
    <property type="entry name" value="N-terminal domain of ligase-like"/>
    <property type="match status" value="1"/>
</dbReference>
<dbReference type="EMBL" id="LN831790">
    <property type="protein sequence ID" value="CQR60418.1"/>
    <property type="molecule type" value="Genomic_DNA"/>
</dbReference>
<dbReference type="SUPFAM" id="SSF158997">
    <property type="entry name" value="Trm112p-like"/>
    <property type="match status" value="1"/>
</dbReference>
<sequence>MDSRTAVPRDTAPDFTFTDLLRERAAEDFGGVALTVDGGLTLTYGEWDRRADAAANGLLRLGEARLRQVALLFSGLDWADYAVAYHAAQRTGATTVHFNDTMPPEEVARRLEECGVNGIVHGAALRPPAGFTGWTATVPELEAGEPGPPPRGTVTDAVADILYTSGTTGPAKAITVTHSNMMYGRARPTIDTLGESEYLLAAMPLGTSSSQGTISLPLLSRSTLLTVLPDSPERTAELIQRYRVGSVMITPATALTLVRARVHERYDLSSVHTVTSASSAFPPAVAVELLAMLPGARLATAYTSLEASPAVVLNVFDPAKPLSLGRPAHGTHVRIADEQGNSLPMGRVGEIWLHSEAPKRRYLDTALDKRFHIGEWTRMTDLGWLDEDGDLHFFDRVADAIRSDGDLVSSIEVEAVLYEHPAVREAAVIGTPDPARGEAVSAVLVLSSPDELDSVRAFADARLPAAKSPVRYFTTDALPRSFLGKVLKRELRDHYARARVPTQQQRAPEPALTRRTTMPLETELLDVLACPDHPDAGLRHDETDESLTCRECGHTFPVLRGIPVMLPKSARK</sequence>
<dbReference type="GO" id="GO:0016878">
    <property type="term" value="F:acid-thiol ligase activity"/>
    <property type="evidence" value="ECO:0007669"/>
    <property type="project" value="UniProtKB-ARBA"/>
</dbReference>
<dbReference type="RefSeq" id="WP_049976754.1">
    <property type="nucleotide sequence ID" value="NZ_AZSD01000122.1"/>
</dbReference>
<dbReference type="SUPFAM" id="SSF56801">
    <property type="entry name" value="Acetyl-CoA synthetase-like"/>
    <property type="match status" value="1"/>
</dbReference>
<dbReference type="InterPro" id="IPR000873">
    <property type="entry name" value="AMP-dep_synth/lig_dom"/>
</dbReference>
<dbReference type="Proteomes" id="UP000035016">
    <property type="component" value="Chromosome Chromosome"/>
</dbReference>
<evidence type="ECO:0000313" key="3">
    <source>
        <dbReference type="EMBL" id="CQR60418.1"/>
    </source>
</evidence>
<accession>A0A0F7VPI9</accession>
<dbReference type="Pfam" id="PF13193">
    <property type="entry name" value="AMP-binding_C"/>
    <property type="match status" value="1"/>
</dbReference>
<dbReference type="InterPro" id="IPR050237">
    <property type="entry name" value="ATP-dep_AMP-bd_enzyme"/>
</dbReference>
<dbReference type="KEGG" id="sle:sle_09550"/>
<evidence type="ECO:0000259" key="1">
    <source>
        <dbReference type="Pfam" id="PF00501"/>
    </source>
</evidence>
<dbReference type="InterPro" id="IPR025110">
    <property type="entry name" value="AMP-bd_C"/>
</dbReference>
<name>A0A0F7VPI9_STRLW</name>
<dbReference type="PANTHER" id="PTHR43767:SF1">
    <property type="entry name" value="NONRIBOSOMAL PEPTIDE SYNTHASE PES1 (EUROFUNG)-RELATED"/>
    <property type="match status" value="1"/>
</dbReference>
<dbReference type="PANTHER" id="PTHR43767">
    <property type="entry name" value="LONG-CHAIN-FATTY-ACID--COA LIGASE"/>
    <property type="match status" value="1"/>
</dbReference>
<dbReference type="Gene3D" id="3.30.300.30">
    <property type="match status" value="1"/>
</dbReference>
<evidence type="ECO:0000313" key="4">
    <source>
        <dbReference type="Proteomes" id="UP000035016"/>
    </source>
</evidence>
<dbReference type="Pfam" id="PF03966">
    <property type="entry name" value="Trm112p"/>
    <property type="match status" value="1"/>
</dbReference>
<dbReference type="Pfam" id="PF00501">
    <property type="entry name" value="AMP-binding"/>
    <property type="match status" value="1"/>
</dbReference>
<dbReference type="InterPro" id="IPR045851">
    <property type="entry name" value="AMP-bd_C_sf"/>
</dbReference>
<reference evidence="3 4" key="1">
    <citation type="submission" date="2015-02" db="EMBL/GenBank/DDBJ databases">
        <authorList>
            <person name="Gomez-Escribano P.J."/>
        </authorList>
    </citation>
    <scope>NUCLEOTIDE SEQUENCE [LARGE SCALE GENOMIC DNA]</scope>
    <source>
        <strain evidence="4">C34 (DSM 42122 / NRRL B-24963)</strain>
    </source>
</reference>
<feature type="domain" description="AMP-binding enzyme C-terminal" evidence="2">
    <location>
        <begin position="412"/>
        <end position="485"/>
    </location>
</feature>
<organism evidence="3 4">
    <name type="scientific">Streptomyces leeuwenhoekii</name>
    <dbReference type="NCBI Taxonomy" id="1437453"/>
    <lineage>
        <taxon>Bacteria</taxon>
        <taxon>Bacillati</taxon>
        <taxon>Actinomycetota</taxon>
        <taxon>Actinomycetes</taxon>
        <taxon>Kitasatosporales</taxon>
        <taxon>Streptomycetaceae</taxon>
        <taxon>Streptomyces</taxon>
    </lineage>
</organism>
<dbReference type="AlphaFoldDB" id="A0A0F7VPI9"/>
<gene>
    <name evidence="3" type="primary">sle_09550</name>
</gene>
<dbReference type="InterPro" id="IPR005651">
    <property type="entry name" value="Trm112-like"/>
</dbReference>
<dbReference type="Gene3D" id="2.20.25.10">
    <property type="match status" value="1"/>
</dbReference>
<evidence type="ECO:0000259" key="2">
    <source>
        <dbReference type="Pfam" id="PF13193"/>
    </source>
</evidence>
<dbReference type="InterPro" id="IPR042099">
    <property type="entry name" value="ANL_N_sf"/>
</dbReference>
<proteinExistence type="predicted"/>